<sequence length="63" mass="7460">MADDVLMSPQQVASYLQIPVTTLYQWRHRGDGPPAARVGRYLRYRETDVRRWLEQRVQASNTR</sequence>
<dbReference type="Pfam" id="PF12728">
    <property type="entry name" value="HTH_17"/>
    <property type="match status" value="1"/>
</dbReference>
<gene>
    <name evidence="2" type="ORF">BJ968_003514</name>
</gene>
<dbReference type="InterPro" id="IPR036388">
    <property type="entry name" value="WH-like_DNA-bd_sf"/>
</dbReference>
<proteinExistence type="predicted"/>
<evidence type="ECO:0000259" key="1">
    <source>
        <dbReference type="Pfam" id="PF12728"/>
    </source>
</evidence>
<dbReference type="InterPro" id="IPR009061">
    <property type="entry name" value="DNA-bd_dom_put_sf"/>
</dbReference>
<evidence type="ECO:0000313" key="2">
    <source>
        <dbReference type="EMBL" id="NYD23974.1"/>
    </source>
</evidence>
<evidence type="ECO:0000313" key="3">
    <source>
        <dbReference type="Proteomes" id="UP000521922"/>
    </source>
</evidence>
<feature type="domain" description="Helix-turn-helix" evidence="1">
    <location>
        <begin position="6"/>
        <end position="56"/>
    </location>
</feature>
<dbReference type="InterPro" id="IPR041657">
    <property type="entry name" value="HTH_17"/>
</dbReference>
<comment type="caution">
    <text evidence="2">The sequence shown here is derived from an EMBL/GenBank/DDBJ whole genome shotgun (WGS) entry which is preliminary data.</text>
</comment>
<dbReference type="InterPro" id="IPR010093">
    <property type="entry name" value="SinI_DNA-bd"/>
</dbReference>
<dbReference type="Gene3D" id="1.10.10.10">
    <property type="entry name" value="Winged helix-like DNA-binding domain superfamily/Winged helix DNA-binding domain"/>
    <property type="match status" value="1"/>
</dbReference>
<dbReference type="SUPFAM" id="SSF46955">
    <property type="entry name" value="Putative DNA-binding domain"/>
    <property type="match status" value="1"/>
</dbReference>
<reference evidence="2 3" key="1">
    <citation type="submission" date="2020-07" db="EMBL/GenBank/DDBJ databases">
        <title>Sequencing the genomes of 1000 actinobacteria strains.</title>
        <authorList>
            <person name="Klenk H.-P."/>
        </authorList>
    </citation>
    <scope>NUCLEOTIDE SEQUENCE [LARGE SCALE GENOMIC DNA]</scope>
    <source>
        <strain evidence="2 3">DSM 7487</strain>
    </source>
</reference>
<dbReference type="Proteomes" id="UP000521922">
    <property type="component" value="Unassembled WGS sequence"/>
</dbReference>
<accession>A0A7Y9DNR0</accession>
<keyword evidence="3" id="KW-1185">Reference proteome</keyword>
<dbReference type="AlphaFoldDB" id="A0A7Y9DNR0"/>
<dbReference type="NCBIfam" id="TIGR01764">
    <property type="entry name" value="excise"/>
    <property type="match status" value="1"/>
</dbReference>
<name>A0A7Y9DNR0_9ACTN</name>
<dbReference type="GO" id="GO:0003677">
    <property type="term" value="F:DNA binding"/>
    <property type="evidence" value="ECO:0007669"/>
    <property type="project" value="InterPro"/>
</dbReference>
<organism evidence="2 3">
    <name type="scientific">Kineococcus aurantiacus</name>
    <dbReference type="NCBI Taxonomy" id="37633"/>
    <lineage>
        <taxon>Bacteria</taxon>
        <taxon>Bacillati</taxon>
        <taxon>Actinomycetota</taxon>
        <taxon>Actinomycetes</taxon>
        <taxon>Kineosporiales</taxon>
        <taxon>Kineosporiaceae</taxon>
        <taxon>Kineococcus</taxon>
    </lineage>
</organism>
<dbReference type="RefSeq" id="WP_218885140.1">
    <property type="nucleotide sequence ID" value="NZ_BAAAGN010000003.1"/>
</dbReference>
<dbReference type="EMBL" id="JACCBB010000001">
    <property type="protein sequence ID" value="NYD23974.1"/>
    <property type="molecule type" value="Genomic_DNA"/>
</dbReference>
<protein>
    <submittedName>
        <fullName evidence="2">Excisionase family DNA binding protein</fullName>
    </submittedName>
</protein>